<dbReference type="GO" id="GO:0006369">
    <property type="term" value="P:termination of RNA polymerase II transcription"/>
    <property type="evidence" value="ECO:0007669"/>
    <property type="project" value="InterPro"/>
</dbReference>
<evidence type="ECO:0000313" key="3">
    <source>
        <dbReference type="Proteomes" id="UP000606786"/>
    </source>
</evidence>
<dbReference type="PANTHER" id="PTHR15921">
    <property type="entry name" value="PRE-MRNA CLEAVAGE COMPLEX II"/>
    <property type="match status" value="1"/>
</dbReference>
<sequence>MSSIKPAEIRNEIEKLNNKKSPGYDKIDAKVAKCLPKKVNHQSATPQQHARLFTKNLPNGRGRGKYDASTTKYCWHYRWSTAQQVHYDQLSQFNQNSLNSPKAPSCTALPEEVGNACGTCQEKLELFYDNETNEWNFRNAIRVDDKIYHPLCYEDHKGRLFRNPTLNANDDEHD</sequence>
<feature type="domain" description="Pcf11 C-terminal" evidence="1">
    <location>
        <begin position="114"/>
        <end position="154"/>
    </location>
</feature>
<organism evidence="2 3">
    <name type="scientific">Ceratitis capitata</name>
    <name type="common">Mediterranean fruit fly</name>
    <name type="synonym">Tephritis capitata</name>
    <dbReference type="NCBI Taxonomy" id="7213"/>
    <lineage>
        <taxon>Eukaryota</taxon>
        <taxon>Metazoa</taxon>
        <taxon>Ecdysozoa</taxon>
        <taxon>Arthropoda</taxon>
        <taxon>Hexapoda</taxon>
        <taxon>Insecta</taxon>
        <taxon>Pterygota</taxon>
        <taxon>Neoptera</taxon>
        <taxon>Endopterygota</taxon>
        <taxon>Diptera</taxon>
        <taxon>Brachycera</taxon>
        <taxon>Muscomorpha</taxon>
        <taxon>Tephritoidea</taxon>
        <taxon>Tephritidae</taxon>
        <taxon>Ceratitis</taxon>
        <taxon>Ceratitis</taxon>
    </lineage>
</organism>
<dbReference type="GO" id="GO:0031124">
    <property type="term" value="P:mRNA 3'-end processing"/>
    <property type="evidence" value="ECO:0007669"/>
    <property type="project" value="InterPro"/>
</dbReference>
<dbReference type="InterPro" id="IPR045154">
    <property type="entry name" value="PCF11-like"/>
</dbReference>
<dbReference type="GO" id="GO:0005849">
    <property type="term" value="C:mRNA cleavage factor complex"/>
    <property type="evidence" value="ECO:0007669"/>
    <property type="project" value="TreeGrafter"/>
</dbReference>
<dbReference type="AlphaFoldDB" id="A0A811UEL2"/>
<name>A0A811UEL2_CERCA</name>
<dbReference type="EMBL" id="CAJHJT010000012">
    <property type="protein sequence ID" value="CAD6997349.1"/>
    <property type="molecule type" value="Genomic_DNA"/>
</dbReference>
<accession>A0A811UEL2</accession>
<protein>
    <submittedName>
        <fullName evidence="2">(Mediterranean fruit fly) hypothetical protein</fullName>
    </submittedName>
</protein>
<reference evidence="2" key="1">
    <citation type="submission" date="2020-11" db="EMBL/GenBank/DDBJ databases">
        <authorList>
            <person name="Whitehead M."/>
        </authorList>
    </citation>
    <scope>NUCLEOTIDE SEQUENCE</scope>
    <source>
        <strain evidence="2">EGII</strain>
    </source>
</reference>
<dbReference type="OrthoDB" id="343582at2759"/>
<proteinExistence type="predicted"/>
<dbReference type="GO" id="GO:0003729">
    <property type="term" value="F:mRNA binding"/>
    <property type="evidence" value="ECO:0007669"/>
    <property type="project" value="InterPro"/>
</dbReference>
<dbReference type="GO" id="GO:0000993">
    <property type="term" value="F:RNA polymerase II complex binding"/>
    <property type="evidence" value="ECO:0007669"/>
    <property type="project" value="InterPro"/>
</dbReference>
<dbReference type="Pfam" id="PF21936">
    <property type="entry name" value="Pcf11_C"/>
    <property type="match status" value="1"/>
</dbReference>
<dbReference type="Proteomes" id="UP000606786">
    <property type="component" value="Unassembled WGS sequence"/>
</dbReference>
<comment type="caution">
    <text evidence="2">The sequence shown here is derived from an EMBL/GenBank/DDBJ whole genome shotgun (WGS) entry which is preliminary data.</text>
</comment>
<keyword evidence="3" id="KW-1185">Reference proteome</keyword>
<gene>
    <name evidence="2" type="ORF">CCAP1982_LOCUS5981</name>
</gene>
<evidence type="ECO:0000313" key="2">
    <source>
        <dbReference type="EMBL" id="CAD6997349.1"/>
    </source>
</evidence>
<dbReference type="InterPro" id="IPR054127">
    <property type="entry name" value="Pcf11_C"/>
</dbReference>
<evidence type="ECO:0000259" key="1">
    <source>
        <dbReference type="Pfam" id="PF21936"/>
    </source>
</evidence>
<dbReference type="GO" id="GO:0005737">
    <property type="term" value="C:cytoplasm"/>
    <property type="evidence" value="ECO:0007669"/>
    <property type="project" value="TreeGrafter"/>
</dbReference>
<dbReference type="PANTHER" id="PTHR15921:SF3">
    <property type="entry name" value="PRE-MRNA CLEAVAGE COMPLEX 2 PROTEIN PCF11"/>
    <property type="match status" value="1"/>
</dbReference>